<evidence type="ECO:0000256" key="3">
    <source>
        <dbReference type="ARBA" id="ARBA00012614"/>
    </source>
</evidence>
<accession>A0ABD2JI10</accession>
<feature type="compositionally biased region" description="Low complexity" evidence="8">
    <location>
        <begin position="1"/>
        <end position="19"/>
    </location>
</feature>
<dbReference type="InterPro" id="IPR039042">
    <property type="entry name" value="Alg13-like"/>
</dbReference>
<dbReference type="Proteomes" id="UP001620645">
    <property type="component" value="Unassembled WGS sequence"/>
</dbReference>
<dbReference type="Gene3D" id="3.40.50.2000">
    <property type="entry name" value="Glycogen Phosphorylase B"/>
    <property type="match status" value="1"/>
</dbReference>
<evidence type="ECO:0000256" key="8">
    <source>
        <dbReference type="SAM" id="MobiDB-lite"/>
    </source>
</evidence>
<evidence type="ECO:0000256" key="6">
    <source>
        <dbReference type="ARBA" id="ARBA00022679"/>
    </source>
</evidence>
<reference evidence="10 11" key="1">
    <citation type="submission" date="2024-10" db="EMBL/GenBank/DDBJ databases">
        <authorList>
            <person name="Kim D."/>
        </authorList>
    </citation>
    <scope>NUCLEOTIDE SEQUENCE [LARGE SCALE GENOMIC DNA]</scope>
    <source>
        <strain evidence="10">Taebaek</strain>
    </source>
</reference>
<dbReference type="GO" id="GO:0004577">
    <property type="term" value="F:N-acetylglucosaminyldiphosphodolichol N-acetylglucosaminyltransferase activity"/>
    <property type="evidence" value="ECO:0007669"/>
    <property type="project" value="UniProtKB-EC"/>
</dbReference>
<protein>
    <recommendedName>
        <fullName evidence="4">UDP-N-acetylglucosamine transferase subunit ALG13</fullName>
        <ecNumber evidence="3">2.4.1.141</ecNumber>
    </recommendedName>
</protein>
<evidence type="ECO:0000256" key="1">
    <source>
        <dbReference type="ARBA" id="ARBA00004240"/>
    </source>
</evidence>
<comment type="subcellular location">
    <subcellularLocation>
        <location evidence="1">Endoplasmic reticulum</location>
    </subcellularLocation>
</comment>
<dbReference type="EC" id="2.4.1.141" evidence="3"/>
<dbReference type="PANTHER" id="PTHR12867:SF6">
    <property type="entry name" value="N-ACETYLGLUCOSAMINYLDIPHOSPHODOLICHOL N-ACETYLGLUCOSAMINYLTRANSFERASE"/>
    <property type="match status" value="1"/>
</dbReference>
<proteinExistence type="inferred from homology"/>
<sequence length="254" mass="28418">MSAPNNSPSSISSTGTNGIRITRQRSSARINWLTELTTRDSTPITTTQTSKEFSEISKHLALVEDEDNIKRIQAKREKEAHERALAFVKNHTRFDALVESLFRSDVLDALKKLKVECVTIQNGNGVIPKQIQSAKLNQTQCIIDEITFNLFDYKANIREYLQSAELIVGHAGAGTCLEALECGKPFITVVNDSLMDNHQAELAEKLAEDGHLLFTTPSNLGETLVNPKLFNLKPFEQADPLIFRNFMENLINNC</sequence>
<dbReference type="GO" id="GO:0005783">
    <property type="term" value="C:endoplasmic reticulum"/>
    <property type="evidence" value="ECO:0007669"/>
    <property type="project" value="UniProtKB-SubCell"/>
</dbReference>
<keyword evidence="5" id="KW-0328">Glycosyltransferase</keyword>
<organism evidence="10 11">
    <name type="scientific">Heterodera schachtii</name>
    <name type="common">Sugarbeet cyst nematode worm</name>
    <name type="synonym">Tylenchus schachtii</name>
    <dbReference type="NCBI Taxonomy" id="97005"/>
    <lineage>
        <taxon>Eukaryota</taxon>
        <taxon>Metazoa</taxon>
        <taxon>Ecdysozoa</taxon>
        <taxon>Nematoda</taxon>
        <taxon>Chromadorea</taxon>
        <taxon>Rhabditida</taxon>
        <taxon>Tylenchina</taxon>
        <taxon>Tylenchomorpha</taxon>
        <taxon>Tylenchoidea</taxon>
        <taxon>Heteroderidae</taxon>
        <taxon>Heteroderinae</taxon>
        <taxon>Heterodera</taxon>
    </lineage>
</organism>
<dbReference type="EMBL" id="JBICCN010000143">
    <property type="protein sequence ID" value="KAL3090251.1"/>
    <property type="molecule type" value="Genomic_DNA"/>
</dbReference>
<comment type="similarity">
    <text evidence="2">Belongs to the glycosyltransferase 28 family.</text>
</comment>
<evidence type="ECO:0000256" key="2">
    <source>
        <dbReference type="ARBA" id="ARBA00006962"/>
    </source>
</evidence>
<dbReference type="Pfam" id="PF04101">
    <property type="entry name" value="Glyco_tran_28_C"/>
    <property type="match status" value="1"/>
</dbReference>
<feature type="region of interest" description="Disordered" evidence="8">
    <location>
        <begin position="1"/>
        <end position="20"/>
    </location>
</feature>
<evidence type="ECO:0000256" key="7">
    <source>
        <dbReference type="ARBA" id="ARBA00022824"/>
    </source>
</evidence>
<gene>
    <name evidence="10" type="ORF">niasHS_006703</name>
</gene>
<evidence type="ECO:0000256" key="5">
    <source>
        <dbReference type="ARBA" id="ARBA00022676"/>
    </source>
</evidence>
<dbReference type="PANTHER" id="PTHR12867">
    <property type="entry name" value="GLYCOSYL TRANSFERASE-RELATED"/>
    <property type="match status" value="1"/>
</dbReference>
<keyword evidence="7" id="KW-0256">Endoplasmic reticulum</keyword>
<evidence type="ECO:0000259" key="9">
    <source>
        <dbReference type="Pfam" id="PF04101"/>
    </source>
</evidence>
<comment type="caution">
    <text evidence="10">The sequence shown here is derived from an EMBL/GenBank/DDBJ whole genome shotgun (WGS) entry which is preliminary data.</text>
</comment>
<dbReference type="SUPFAM" id="SSF53756">
    <property type="entry name" value="UDP-Glycosyltransferase/glycogen phosphorylase"/>
    <property type="match status" value="1"/>
</dbReference>
<dbReference type="AlphaFoldDB" id="A0ABD2JI10"/>
<evidence type="ECO:0000256" key="4">
    <source>
        <dbReference type="ARBA" id="ARBA00017468"/>
    </source>
</evidence>
<keyword evidence="11" id="KW-1185">Reference proteome</keyword>
<evidence type="ECO:0000313" key="10">
    <source>
        <dbReference type="EMBL" id="KAL3090251.1"/>
    </source>
</evidence>
<feature type="domain" description="Glycosyl transferase family 28 C-terminal" evidence="9">
    <location>
        <begin position="114"/>
        <end position="240"/>
    </location>
</feature>
<keyword evidence="6" id="KW-0808">Transferase</keyword>
<name>A0ABD2JI10_HETSC</name>
<dbReference type="InterPro" id="IPR007235">
    <property type="entry name" value="Glyco_trans_28_C"/>
</dbReference>
<evidence type="ECO:0000313" key="11">
    <source>
        <dbReference type="Proteomes" id="UP001620645"/>
    </source>
</evidence>